<dbReference type="SMART" id="SM00912">
    <property type="entry name" value="Haemagg_act"/>
    <property type="match status" value="1"/>
</dbReference>
<dbReference type="Gene3D" id="2.160.20.10">
    <property type="entry name" value="Single-stranded right-handed beta-helix, Pectin lyase-like"/>
    <property type="match status" value="2"/>
</dbReference>
<evidence type="ECO:0000313" key="4">
    <source>
        <dbReference type="Proteomes" id="UP000625316"/>
    </source>
</evidence>
<comment type="caution">
    <text evidence="3">The sequence shown here is derived from an EMBL/GenBank/DDBJ whole genome shotgun (WGS) entry which is preliminary data.</text>
</comment>
<dbReference type="NCBIfam" id="TIGR01901">
    <property type="entry name" value="adhes_NPXG"/>
    <property type="match status" value="1"/>
</dbReference>
<gene>
    <name evidence="3" type="ORF">IQ266_22760</name>
</gene>
<keyword evidence="4" id="KW-1185">Reference proteome</keyword>
<organism evidence="3 4">
    <name type="scientific">Romeriopsis navalis LEGE 11480</name>
    <dbReference type="NCBI Taxonomy" id="2777977"/>
    <lineage>
        <taxon>Bacteria</taxon>
        <taxon>Bacillati</taxon>
        <taxon>Cyanobacteriota</taxon>
        <taxon>Cyanophyceae</taxon>
        <taxon>Leptolyngbyales</taxon>
        <taxon>Leptolyngbyaceae</taxon>
        <taxon>Romeriopsis</taxon>
        <taxon>Romeriopsis navalis</taxon>
    </lineage>
</organism>
<proteinExistence type="predicted"/>
<feature type="region of interest" description="Disordered" evidence="1">
    <location>
        <begin position="428"/>
        <end position="460"/>
    </location>
</feature>
<dbReference type="InterPro" id="IPR011050">
    <property type="entry name" value="Pectin_lyase_fold/virulence"/>
</dbReference>
<name>A0A928VPU5_9CYAN</name>
<dbReference type="Pfam" id="PF05860">
    <property type="entry name" value="TPS"/>
    <property type="match status" value="1"/>
</dbReference>
<accession>A0A928VPU5</accession>
<evidence type="ECO:0000259" key="2">
    <source>
        <dbReference type="SMART" id="SM00912"/>
    </source>
</evidence>
<dbReference type="RefSeq" id="WP_264327380.1">
    <property type="nucleotide sequence ID" value="NZ_JADEXQ010000111.1"/>
</dbReference>
<dbReference type="Proteomes" id="UP000625316">
    <property type="component" value="Unassembled WGS sequence"/>
</dbReference>
<dbReference type="EMBL" id="JADEXQ010000111">
    <property type="protein sequence ID" value="MBE9032563.1"/>
    <property type="molecule type" value="Genomic_DNA"/>
</dbReference>
<reference evidence="3" key="1">
    <citation type="submission" date="2020-10" db="EMBL/GenBank/DDBJ databases">
        <authorList>
            <person name="Castelo-Branco R."/>
            <person name="Eusebio N."/>
            <person name="Adriana R."/>
            <person name="Vieira A."/>
            <person name="Brugerolle De Fraissinette N."/>
            <person name="Rezende De Castro R."/>
            <person name="Schneider M.P."/>
            <person name="Vasconcelos V."/>
            <person name="Leao P.N."/>
        </authorList>
    </citation>
    <scope>NUCLEOTIDE SEQUENCE</scope>
    <source>
        <strain evidence="3">LEGE 11480</strain>
    </source>
</reference>
<sequence>MNAHFRLRQLPCISIVWIIGYLAIPTPTQAQLIPDQTIGTTVQDSIATPKTQRISGGQMLGNSLFHSFTKFNIGNQQQVYFNNPQGIQNIFSRVTGNDRSNILGTLGVDGRANLFLLNPNGFFFGPNAKLDLSGSFTASAGNKFDFGNGQIFAIQTPIKQLLSTNLTPGLQYGSAQGDITNAANLSLKPKQTLTLFGNTIWQQGQLTIPSGIIRLLGNQLGLMTGSTIEVSGQNGGTVLLGGANQGQGNLPRANAVYIAPDSRIRANALRQGDGGTIIVWSENSTRVYGELQAQGGTQAGNGGLIETSSRTFLDTNSIRVSATATNGQPGTWLIDPRNIIIRNTPTQQATVTSTAAGNLFTPTGMNSIIDAQTINAQLNAGNNVTITTGDTGNQAGDIIGENFTISQLSTNPATLTLRAANNIQLTNVKFNPPNDGNPLKPSPFDPELARDRGGPGNPNRLNLIFEADSDRSGQGDILLNQTDIDTRGGLFQATTPGLFRLSASSLYTNNYTAENAAPLIVRAKDIIIDQGLTVGTPGDPGISVNTLGDGNGADVELNAQGELKYIEGTGIGNHTLGKGNAGKVVMNADTFSIILGGVGGNSGTSNVTTDINGEPLGRQTSFEINARQIVLDQFGFFFEVNGAGDGRPTVLNATDSITIGDGTFSAKVTGTNAIGTDIILNAQNRIQFTDSNSGITVRTEGPNTGPAGNIEITTKQLDFTGGISNFTTGNGNAGQVLIDVEQLNVDRGTISNSTRGEENQEFSGNAGEVIIKAQDSINLLAGSVITNNALKNTSGNTGNIDIETGNLSSQAGSQILITTEGKGNAGSVRLNASGMIALQGTSTSPNSNSNEIPSGIFNSIQPSAQAVSSGGITIQAKEIRVNDGASLTSGTLGNNSIAGNINLQADNVSFQGTSLNDANLASGISTALGLGIEIPTGGITFQVESTAFGVPVYVLQPLTVKTIGQTNVVGQSGNLQIQANRLDITQGARLSTATFASGNAGNIDINLGQNGIANFDGINSGALSTVESTAIGNGGSINIQAGQIFLKNGAQLSANTFGQGSAGTLSVVGNQAITIDGNVRTPDGRIQASGVYGFVDSPDINATGGNIFLNTPLLSLSNGGLITAAGQPQAINRAGNITVNAKVAKVDRAELTVSHNGSANQANAGTLRLNIDQRLQIDNSGALTANAQSGKGGDIIANINGLTSLRNLSRISAVTAGSSEDGNITITTPILFGIPKENSDIVATGQLKDLGNNITINAENILGLNFQPQLTENSDIVATGQVTLNLPDTDLNRGLAQLTTTPNDPSNRIDRSCQIGNSSVSSFVVTGGGGLPTTPTDRATPRAISRLATIPNSSSSNQPQTISSPQEIEIIEADQVQQFQNGRVRFISQNPTTLKPMKASCYRSN</sequence>
<dbReference type="InterPro" id="IPR012334">
    <property type="entry name" value="Pectin_lyas_fold"/>
</dbReference>
<evidence type="ECO:0000313" key="3">
    <source>
        <dbReference type="EMBL" id="MBE9032563.1"/>
    </source>
</evidence>
<feature type="domain" description="Filamentous haemagglutinin FhaB/tRNA nuclease CdiA-like TPS" evidence="2">
    <location>
        <begin position="33"/>
        <end position="147"/>
    </location>
</feature>
<protein>
    <submittedName>
        <fullName evidence="3">Filamentous hemagglutinin N-terminal domain-containing protein</fullName>
    </submittedName>
</protein>
<evidence type="ECO:0000256" key="1">
    <source>
        <dbReference type="SAM" id="MobiDB-lite"/>
    </source>
</evidence>
<dbReference type="SUPFAM" id="SSF51126">
    <property type="entry name" value="Pectin lyase-like"/>
    <property type="match status" value="3"/>
</dbReference>
<dbReference type="InterPro" id="IPR008638">
    <property type="entry name" value="FhaB/CdiA-like_TPS"/>
</dbReference>